<sequence>MARRRVVDIGANLTSGQFRRDLHQVLHRAKQAGVDSIIITGTSVDESRSALLQAKHHAASSGVALFTTVGVHPHDAKSFDEHSTIAEIRSIITSEGRDLVVAVGECGLDFNRDYSPRDAQVKAFRAQVALACELKMPLFVHEREAHEALVEVLQPFVESGVLPPTVVHCFTGDENEMMKYLEMGFYIGLTGFVCMEPRGLVVKEMVPRIPLDRLMIETDAPYMYPYNVGRQKKRARCEPKDIAAVVRTLASCYGISEDEVAKATTENARRFFRLREQVNDEKTASLVEMQTENQEIEGSVVLNGGNGEGGGQLLRVATALAAVTQRIVRVHSIRANRKAPGLRNQHLSTIELVAALSAGGKLSGARLNSTDLTFDARSALLTGAKGGAFSAASRTGGSISLMLQGAFPVLTFRDSSTELSLRGGTHVGFSPTIDFMQVPLRSLLARFGLNYNLEVSKRMFFPGGGPSGQVQVSVNPVDAEKTLQSIDFTESSTSIRHVFIRVTACGSSANEKMAEHYASALKLAITQTFTRLSEDLELEVECIVETTAATNQKKKASKVLKAKEKTAVSSLVVLETATNGIISLDRTVNVNESTASILADQMSSKLSEYVQSGTCVDEHLADNAVVFMALAQGTSRLRVPCKAQRTSQHLETALEIASRLTGAAYRLLEEETSAIIEVDEGPEELAVSSRRKSDALASRASRVSLQWSVPSLEGKPPSARGGHSAVLAGTHLLIFGGHYFGSAGGFVYLNDLHRLDLGTSSWAEVVFPKEQPRRERVDEGEADAVVLPAPRYGHSAILLNDNERMFVFGGRGAQGEAFRDMFFFDLNAMAWQQVQWTTDCPAGRYGHAVASVDDEKMFVFGGWDGKKSMNDLWVFDSTTFTWRRPKCAGKPPTARQNLSMVGLSNNEDSPPSLLLYGGYTVIPDTLPVYNKDVYVFDVAAMAWSRPRLVGEYPPGTFGQSLNLAGAGSGAELAVMLGGWSGTERTPLYMGDKQLRELVRQESREQRLVSSNNQREQKRKKRERKKQHERDLRTTSSYARVLDVQNMEWHRVTAYGVAVANRYGHTSTLVGPHLFLFGGWDGNRALNQLVVGELSIAPEPEPTEDFSIH</sequence>
<dbReference type="InterPro" id="IPR013792">
    <property type="entry name" value="RNA3'P_cycl/enolpyr_Trfase_a/b"/>
</dbReference>
<dbReference type="InterPro" id="IPR001130">
    <property type="entry name" value="TatD-like"/>
</dbReference>
<dbReference type="Pfam" id="PF01137">
    <property type="entry name" value="RTC"/>
    <property type="match status" value="1"/>
</dbReference>
<evidence type="ECO:0000259" key="4">
    <source>
        <dbReference type="Pfam" id="PF01137"/>
    </source>
</evidence>
<dbReference type="Pfam" id="PF01026">
    <property type="entry name" value="TatD_DNase"/>
    <property type="match status" value="1"/>
</dbReference>
<dbReference type="Gene3D" id="3.65.10.20">
    <property type="entry name" value="RNA 3'-terminal phosphate cyclase domain"/>
    <property type="match status" value="1"/>
</dbReference>
<dbReference type="VEuPathDB" id="FungiDB:PPTG_05790"/>
<dbReference type="InterPro" id="IPR018228">
    <property type="entry name" value="DNase_TatD-rel_CS"/>
</dbReference>
<dbReference type="VEuPathDB" id="FungiDB:PPTG_01340"/>
<dbReference type="InterPro" id="IPR037136">
    <property type="entry name" value="RNA3'_phos_cyclase_dom_sf"/>
</dbReference>
<feature type="region of interest" description="Disordered" evidence="3">
    <location>
        <begin position="1000"/>
        <end position="1033"/>
    </location>
</feature>
<dbReference type="InterPro" id="IPR032466">
    <property type="entry name" value="Metal_Hydrolase"/>
</dbReference>
<dbReference type="InterPro" id="IPR023797">
    <property type="entry name" value="RNA3'_phos_cyclase_dom"/>
</dbReference>
<dbReference type="AlphaFoldDB" id="W2GTK0"/>
<dbReference type="GO" id="GO:0005634">
    <property type="term" value="C:nucleus"/>
    <property type="evidence" value="ECO:0007669"/>
    <property type="project" value="TreeGrafter"/>
</dbReference>
<dbReference type="Gene3D" id="3.30.360.20">
    <property type="entry name" value="RNA 3'-terminal phosphate cyclase, insert domain"/>
    <property type="match status" value="1"/>
</dbReference>
<keyword evidence="1" id="KW-0479">Metal-binding</keyword>
<proteinExistence type="predicted"/>
<dbReference type="PANTHER" id="PTHR11096:SF0">
    <property type="entry name" value="RNA 3'-TERMINAL PHOSPHATE CYCLASE"/>
    <property type="match status" value="1"/>
</dbReference>
<dbReference type="InterPro" id="IPR006652">
    <property type="entry name" value="Kelch_1"/>
</dbReference>
<dbReference type="InterPro" id="IPR015915">
    <property type="entry name" value="Kelch-typ_b-propeller"/>
</dbReference>
<dbReference type="Pfam" id="PF24681">
    <property type="entry name" value="Kelch_KLHDC2_KLHL20_DRC7"/>
    <property type="match status" value="2"/>
</dbReference>
<dbReference type="PROSITE" id="PS01090">
    <property type="entry name" value="TATD_2"/>
    <property type="match status" value="1"/>
</dbReference>
<dbReference type="Gene3D" id="2.120.10.80">
    <property type="entry name" value="Kelch-type beta propeller"/>
    <property type="match status" value="2"/>
</dbReference>
<dbReference type="SMART" id="SM00612">
    <property type="entry name" value="Kelch"/>
    <property type="match status" value="2"/>
</dbReference>
<keyword evidence="2" id="KW-0378">Hydrolase</keyword>
<dbReference type="GO" id="GO:0006396">
    <property type="term" value="P:RNA processing"/>
    <property type="evidence" value="ECO:0007669"/>
    <property type="project" value="InterPro"/>
</dbReference>
<reference evidence="5" key="1">
    <citation type="submission" date="2013-11" db="EMBL/GenBank/DDBJ databases">
        <title>The Genome Sequence of Phytophthora parasitica CJ02B3.</title>
        <authorList>
            <consortium name="The Broad Institute Genomics Platform"/>
            <person name="Russ C."/>
            <person name="Tyler B."/>
            <person name="Panabieres F."/>
            <person name="Shan W."/>
            <person name="Tripathy S."/>
            <person name="Grunwald N."/>
            <person name="Machado M."/>
            <person name="Johnson C.S."/>
            <person name="Arredondo F."/>
            <person name="Hong C."/>
            <person name="Coffey M."/>
            <person name="Young S.K."/>
            <person name="Zeng Q."/>
            <person name="Gargeya S."/>
            <person name="Fitzgerald M."/>
            <person name="Abouelleil A."/>
            <person name="Alvarado L."/>
            <person name="Chapman S.B."/>
            <person name="Gainer-Dewar J."/>
            <person name="Goldberg J."/>
            <person name="Griggs A."/>
            <person name="Gujja S."/>
            <person name="Hansen M."/>
            <person name="Howarth C."/>
            <person name="Imamovic A."/>
            <person name="Ireland A."/>
            <person name="Larimer J."/>
            <person name="McCowan C."/>
            <person name="Murphy C."/>
            <person name="Pearson M."/>
            <person name="Poon T.W."/>
            <person name="Priest M."/>
            <person name="Roberts A."/>
            <person name="Saif S."/>
            <person name="Shea T."/>
            <person name="Sykes S."/>
            <person name="Wortman J."/>
            <person name="Nusbaum C."/>
            <person name="Birren B."/>
        </authorList>
    </citation>
    <scope>NUCLEOTIDE SEQUENCE [LARGE SCALE GENOMIC DNA]</scope>
    <source>
        <strain evidence="5">CJ02B3</strain>
    </source>
</reference>
<dbReference type="EMBL" id="KI686541">
    <property type="protein sequence ID" value="ETK85621.1"/>
    <property type="molecule type" value="Genomic_DNA"/>
</dbReference>
<dbReference type="InterPro" id="IPR000228">
    <property type="entry name" value="RNA3'_term_phos_cyc"/>
</dbReference>
<dbReference type="Proteomes" id="UP000053236">
    <property type="component" value="Unassembled WGS sequence"/>
</dbReference>
<evidence type="ECO:0000313" key="5">
    <source>
        <dbReference type="EMBL" id="ETK85621.1"/>
    </source>
</evidence>
<dbReference type="SUPFAM" id="SSF117281">
    <property type="entry name" value="Kelch motif"/>
    <property type="match status" value="2"/>
</dbReference>
<dbReference type="SUPFAM" id="SSF51556">
    <property type="entry name" value="Metallo-dependent hydrolases"/>
    <property type="match status" value="1"/>
</dbReference>
<name>W2GTK0_PHYNI</name>
<evidence type="ECO:0000256" key="1">
    <source>
        <dbReference type="ARBA" id="ARBA00022723"/>
    </source>
</evidence>
<dbReference type="InterPro" id="IPR036553">
    <property type="entry name" value="RPTC_insert"/>
</dbReference>
<dbReference type="CDD" id="cd01310">
    <property type="entry name" value="TatD_DNAse"/>
    <property type="match status" value="1"/>
</dbReference>
<accession>W2GTK0</accession>
<evidence type="ECO:0000256" key="2">
    <source>
        <dbReference type="ARBA" id="ARBA00022801"/>
    </source>
</evidence>
<dbReference type="SUPFAM" id="SSF55205">
    <property type="entry name" value="EPT/RTPC-like"/>
    <property type="match status" value="1"/>
</dbReference>
<organism evidence="5">
    <name type="scientific">Phytophthora nicotianae</name>
    <name type="common">Potato buckeye rot agent</name>
    <name type="synonym">Phytophthora parasitica</name>
    <dbReference type="NCBI Taxonomy" id="4792"/>
    <lineage>
        <taxon>Eukaryota</taxon>
        <taxon>Sar</taxon>
        <taxon>Stramenopiles</taxon>
        <taxon>Oomycota</taxon>
        <taxon>Peronosporomycetes</taxon>
        <taxon>Peronosporales</taxon>
        <taxon>Peronosporaceae</taxon>
        <taxon>Phytophthora</taxon>
    </lineage>
</organism>
<dbReference type="GO" id="GO:0016788">
    <property type="term" value="F:hydrolase activity, acting on ester bonds"/>
    <property type="evidence" value="ECO:0007669"/>
    <property type="project" value="InterPro"/>
</dbReference>
<dbReference type="GO" id="GO:0046872">
    <property type="term" value="F:metal ion binding"/>
    <property type="evidence" value="ECO:0007669"/>
    <property type="project" value="UniProtKB-KW"/>
</dbReference>
<evidence type="ECO:0000256" key="3">
    <source>
        <dbReference type="SAM" id="MobiDB-lite"/>
    </source>
</evidence>
<dbReference type="GO" id="GO:0003963">
    <property type="term" value="F:RNA-3'-phosphate cyclase activity"/>
    <property type="evidence" value="ECO:0007669"/>
    <property type="project" value="TreeGrafter"/>
</dbReference>
<protein>
    <submittedName>
        <fullName evidence="5">RNA 3'-phosphate cyclase</fullName>
    </submittedName>
</protein>
<dbReference type="PANTHER" id="PTHR11096">
    <property type="entry name" value="RNA 3' TERMINAL PHOSPHATE CYCLASE"/>
    <property type="match status" value="1"/>
</dbReference>
<dbReference type="FunFam" id="3.20.20.140:FF:000005">
    <property type="entry name" value="TatD family hydrolase"/>
    <property type="match status" value="1"/>
</dbReference>
<feature type="domain" description="RNA 3'-terminal phosphate cyclase" evidence="4">
    <location>
        <begin position="307"/>
        <end position="666"/>
    </location>
</feature>
<gene>
    <name evidence="5" type="ORF">L915_09623</name>
</gene>
<dbReference type="Gene3D" id="3.20.20.140">
    <property type="entry name" value="Metal-dependent hydrolases"/>
    <property type="match status" value="1"/>
</dbReference>